<dbReference type="PANTHER" id="PTHR33449:SF1">
    <property type="entry name" value="NUCLEOID-ASSOCIATED PROTEIN YBAB"/>
    <property type="match status" value="1"/>
</dbReference>
<keyword evidence="1 2" id="KW-0238">DNA-binding</keyword>
<name>A0A844WGP5_9RHOB</name>
<keyword evidence="6" id="KW-1185">Reference proteome</keyword>
<dbReference type="NCBIfam" id="TIGR00103">
    <property type="entry name" value="DNA_YbaB_EbfC"/>
    <property type="match status" value="1"/>
</dbReference>
<evidence type="ECO:0000313" key="5">
    <source>
        <dbReference type="EMBL" id="MWB79299.1"/>
    </source>
</evidence>
<feature type="coiled-coil region" evidence="3">
    <location>
        <begin position="11"/>
        <end position="38"/>
    </location>
</feature>
<organism evidence="5 6">
    <name type="scientific">Pseudooceanicola pacificus</name>
    <dbReference type="NCBI Taxonomy" id="2676438"/>
    <lineage>
        <taxon>Bacteria</taxon>
        <taxon>Pseudomonadati</taxon>
        <taxon>Pseudomonadota</taxon>
        <taxon>Alphaproteobacteria</taxon>
        <taxon>Rhodobacterales</taxon>
        <taxon>Paracoccaceae</taxon>
        <taxon>Pseudooceanicola</taxon>
    </lineage>
</organism>
<evidence type="ECO:0000256" key="2">
    <source>
        <dbReference type="HAMAP-Rule" id="MF_00274"/>
    </source>
</evidence>
<dbReference type="EMBL" id="WNXQ01000009">
    <property type="protein sequence ID" value="MWB79299.1"/>
    <property type="molecule type" value="Genomic_DNA"/>
</dbReference>
<dbReference type="SUPFAM" id="SSF82607">
    <property type="entry name" value="YbaB-like"/>
    <property type="match status" value="1"/>
</dbReference>
<sequence>MFKGLGQMGDMAKMMKSAQELQTKMTQLQEDMHAMIVTGESGAGLVKASCSAKGELKSLDIDPSIFNPDEKEVVEDLILAAIKDAQSRAQDRQQEEMNKLTEAMGLPKDLKLPF</sequence>
<dbReference type="GO" id="GO:0005829">
    <property type="term" value="C:cytosol"/>
    <property type="evidence" value="ECO:0007669"/>
    <property type="project" value="TreeGrafter"/>
</dbReference>
<evidence type="ECO:0000256" key="1">
    <source>
        <dbReference type="ARBA" id="ARBA00023125"/>
    </source>
</evidence>
<dbReference type="AlphaFoldDB" id="A0A844WGP5"/>
<comment type="caution">
    <text evidence="5">The sequence shown here is derived from an EMBL/GenBank/DDBJ whole genome shotgun (WGS) entry which is preliminary data.</text>
</comment>
<evidence type="ECO:0000256" key="4">
    <source>
        <dbReference type="SAM" id="MobiDB-lite"/>
    </source>
</evidence>
<comment type="subunit">
    <text evidence="2">Homodimer.</text>
</comment>
<dbReference type="Pfam" id="PF02575">
    <property type="entry name" value="YbaB_DNA_bd"/>
    <property type="match status" value="1"/>
</dbReference>
<comment type="similarity">
    <text evidence="2">Belongs to the YbaB/EbfC family.</text>
</comment>
<feature type="region of interest" description="Disordered" evidence="4">
    <location>
        <begin position="89"/>
        <end position="114"/>
    </location>
</feature>
<gene>
    <name evidence="5" type="ORF">GLS40_14760</name>
</gene>
<proteinExistence type="inferred from homology"/>
<dbReference type="InterPro" id="IPR036894">
    <property type="entry name" value="YbaB-like_sf"/>
</dbReference>
<dbReference type="RefSeq" id="WP_160383509.1">
    <property type="nucleotide sequence ID" value="NZ_WNXQ01000009.1"/>
</dbReference>
<comment type="function">
    <text evidence="2">Binds to DNA and alters its conformation. May be involved in regulation of gene expression, nucleoid organization and DNA protection.</text>
</comment>
<accession>A0A844WGP5</accession>
<dbReference type="GO" id="GO:0043590">
    <property type="term" value="C:bacterial nucleoid"/>
    <property type="evidence" value="ECO:0007669"/>
    <property type="project" value="UniProtKB-UniRule"/>
</dbReference>
<dbReference type="GO" id="GO:0003677">
    <property type="term" value="F:DNA binding"/>
    <property type="evidence" value="ECO:0007669"/>
    <property type="project" value="UniProtKB-UniRule"/>
</dbReference>
<evidence type="ECO:0000256" key="3">
    <source>
        <dbReference type="SAM" id="Coils"/>
    </source>
</evidence>
<dbReference type="PANTHER" id="PTHR33449">
    <property type="entry name" value="NUCLEOID-ASSOCIATED PROTEIN YBAB"/>
    <property type="match status" value="1"/>
</dbReference>
<keyword evidence="3" id="KW-0175">Coiled coil</keyword>
<dbReference type="HAMAP" id="MF_00274">
    <property type="entry name" value="DNA_YbaB_EbfC"/>
    <property type="match status" value="1"/>
</dbReference>
<feature type="compositionally biased region" description="Basic and acidic residues" evidence="4">
    <location>
        <begin position="89"/>
        <end position="99"/>
    </location>
</feature>
<dbReference type="Proteomes" id="UP000443843">
    <property type="component" value="Unassembled WGS sequence"/>
</dbReference>
<dbReference type="InterPro" id="IPR004401">
    <property type="entry name" value="YbaB/EbfC"/>
</dbReference>
<evidence type="ECO:0000313" key="6">
    <source>
        <dbReference type="Proteomes" id="UP000443843"/>
    </source>
</evidence>
<dbReference type="PIRSF" id="PIRSF004555">
    <property type="entry name" value="UCP004555"/>
    <property type="match status" value="1"/>
</dbReference>
<keyword evidence="2" id="KW-0963">Cytoplasm</keyword>
<comment type="subcellular location">
    <subcellularLocation>
        <location evidence="2">Cytoplasm</location>
        <location evidence="2">Nucleoid</location>
    </subcellularLocation>
</comment>
<reference evidence="5 6" key="1">
    <citation type="submission" date="2019-11" db="EMBL/GenBank/DDBJ databases">
        <title>Pseudooceanicola pacifica sp. nov., isolated from deep-sea sediment of the Pacific Ocean.</title>
        <authorList>
            <person name="Lyu L."/>
        </authorList>
    </citation>
    <scope>NUCLEOTIDE SEQUENCE [LARGE SCALE GENOMIC DNA]</scope>
    <source>
        <strain evidence="5 6">216_PA32_1</strain>
    </source>
</reference>
<protein>
    <recommendedName>
        <fullName evidence="2">Nucleoid-associated protein GLS40_14760</fullName>
    </recommendedName>
</protein>
<dbReference type="Gene3D" id="3.30.1310.10">
    <property type="entry name" value="Nucleoid-associated protein YbaB-like domain"/>
    <property type="match status" value="1"/>
</dbReference>